<comment type="similarity">
    <text evidence="1 6 7">Belongs to the bacterial ribosomal protein bL21 family.</text>
</comment>
<dbReference type="InterPro" id="IPR018258">
    <property type="entry name" value="Ribosomal_bL21_CS"/>
</dbReference>
<dbReference type="GO" id="GO:0003735">
    <property type="term" value="F:structural constituent of ribosome"/>
    <property type="evidence" value="ECO:0007669"/>
    <property type="project" value="InterPro"/>
</dbReference>
<evidence type="ECO:0000256" key="1">
    <source>
        <dbReference type="ARBA" id="ARBA00008563"/>
    </source>
</evidence>
<dbReference type="GO" id="GO:0005737">
    <property type="term" value="C:cytoplasm"/>
    <property type="evidence" value="ECO:0007669"/>
    <property type="project" value="UniProtKB-ARBA"/>
</dbReference>
<accession>A0A143WPQ7</accession>
<dbReference type="PROSITE" id="PS01169">
    <property type="entry name" value="RIBOSOMAL_L21"/>
    <property type="match status" value="1"/>
</dbReference>
<organism evidence="8 9">
    <name type="scientific">Candidatus Mikella endobia</name>
    <dbReference type="NCBI Taxonomy" id="1778264"/>
    <lineage>
        <taxon>Bacteria</taxon>
        <taxon>Pseudomonadati</taxon>
        <taxon>Pseudomonadota</taxon>
        <taxon>Gammaproteobacteria</taxon>
        <taxon>Enterobacterales</taxon>
        <taxon>Enterobacteriaceae</taxon>
        <taxon>Candidatus Mikella</taxon>
    </lineage>
</organism>
<dbReference type="NCBIfam" id="TIGR00061">
    <property type="entry name" value="L21"/>
    <property type="match status" value="1"/>
</dbReference>
<dbReference type="GO" id="GO:1990904">
    <property type="term" value="C:ribonucleoprotein complex"/>
    <property type="evidence" value="ECO:0007669"/>
    <property type="project" value="UniProtKB-KW"/>
</dbReference>
<dbReference type="InterPro" id="IPR028909">
    <property type="entry name" value="bL21-like"/>
</dbReference>
<evidence type="ECO:0000256" key="5">
    <source>
        <dbReference type="ARBA" id="ARBA00023274"/>
    </source>
</evidence>
<keyword evidence="3 6" id="KW-0694">RNA-binding</keyword>
<dbReference type="STRING" id="1778264.PMARG_ME00129"/>
<evidence type="ECO:0000256" key="3">
    <source>
        <dbReference type="ARBA" id="ARBA00022884"/>
    </source>
</evidence>
<dbReference type="GO" id="GO:0005840">
    <property type="term" value="C:ribosome"/>
    <property type="evidence" value="ECO:0007669"/>
    <property type="project" value="UniProtKB-KW"/>
</dbReference>
<dbReference type="Pfam" id="PF00829">
    <property type="entry name" value="Ribosomal_L21p"/>
    <property type="match status" value="1"/>
</dbReference>
<dbReference type="PATRIC" id="fig|1778264.3.peg.119"/>
<name>A0A143WPQ7_9ENTR</name>
<evidence type="ECO:0000313" key="9">
    <source>
        <dbReference type="Proteomes" id="UP000095697"/>
    </source>
</evidence>
<keyword evidence="9" id="KW-1185">Reference proteome</keyword>
<comment type="function">
    <text evidence="6 7">This protein binds to 23S rRNA in the presence of protein L20.</text>
</comment>
<gene>
    <name evidence="6 8" type="primary">rplU</name>
    <name evidence="8" type="ORF">PMARG_ME00129</name>
</gene>
<sequence>MYAVFQTGGKQHRVIKNQIIKIEKLNISINNIIEFTKISMINDNNHLYVGHPFIENCKITAQIVAHKQSDKIKIIKFNRRKHFRKHMGHRQLFTSIKILDIIINS</sequence>
<dbReference type="InterPro" id="IPR001787">
    <property type="entry name" value="Ribosomal_bL21"/>
</dbReference>
<dbReference type="Proteomes" id="UP000095697">
    <property type="component" value="Chromosome I"/>
</dbReference>
<dbReference type="AlphaFoldDB" id="A0A143WPQ7"/>
<dbReference type="PANTHER" id="PTHR21349:SF0">
    <property type="entry name" value="LARGE RIBOSOMAL SUBUNIT PROTEIN BL21M"/>
    <property type="match status" value="1"/>
</dbReference>
<dbReference type="InterPro" id="IPR036164">
    <property type="entry name" value="bL21-like_sf"/>
</dbReference>
<dbReference type="EMBL" id="LN999831">
    <property type="protein sequence ID" value="CUX95776.1"/>
    <property type="molecule type" value="Genomic_DNA"/>
</dbReference>
<keyword evidence="5 6" id="KW-0687">Ribonucleoprotein</keyword>
<protein>
    <recommendedName>
        <fullName evidence="6">Large ribosomal subunit protein bL21</fullName>
    </recommendedName>
</protein>
<dbReference type="GO" id="GO:0019843">
    <property type="term" value="F:rRNA binding"/>
    <property type="evidence" value="ECO:0007669"/>
    <property type="project" value="UniProtKB-UniRule"/>
</dbReference>
<evidence type="ECO:0000256" key="4">
    <source>
        <dbReference type="ARBA" id="ARBA00022980"/>
    </source>
</evidence>
<proteinExistence type="inferred from homology"/>
<keyword evidence="2 6" id="KW-0699">rRNA-binding</keyword>
<evidence type="ECO:0000256" key="7">
    <source>
        <dbReference type="RuleBase" id="RU000562"/>
    </source>
</evidence>
<dbReference type="PANTHER" id="PTHR21349">
    <property type="entry name" value="50S RIBOSOMAL PROTEIN L21"/>
    <property type="match status" value="1"/>
</dbReference>
<comment type="subunit">
    <text evidence="6">Part of the 50S ribosomal subunit. Contacts protein L20.</text>
</comment>
<dbReference type="KEGG" id="cmik:PMARG_ME00129"/>
<dbReference type="RefSeq" id="WP_067569200.1">
    <property type="nucleotide sequence ID" value="NZ_LN999831.1"/>
</dbReference>
<dbReference type="GO" id="GO:0006412">
    <property type="term" value="P:translation"/>
    <property type="evidence" value="ECO:0007669"/>
    <property type="project" value="UniProtKB-UniRule"/>
</dbReference>
<evidence type="ECO:0000256" key="2">
    <source>
        <dbReference type="ARBA" id="ARBA00022730"/>
    </source>
</evidence>
<dbReference type="SUPFAM" id="SSF141091">
    <property type="entry name" value="L21p-like"/>
    <property type="match status" value="1"/>
</dbReference>
<dbReference type="OrthoDB" id="9813334at2"/>
<evidence type="ECO:0000313" key="8">
    <source>
        <dbReference type="EMBL" id="CUX95776.1"/>
    </source>
</evidence>
<dbReference type="HAMAP" id="MF_01363">
    <property type="entry name" value="Ribosomal_bL21"/>
    <property type="match status" value="1"/>
</dbReference>
<reference evidence="9" key="1">
    <citation type="submission" date="2016-01" db="EMBL/GenBank/DDBJ databases">
        <authorList>
            <person name="Husnik F."/>
        </authorList>
    </citation>
    <scope>NUCLEOTIDE SEQUENCE [LARGE SCALE GENOMIC DNA]</scope>
</reference>
<keyword evidence="4 6" id="KW-0689">Ribosomal protein</keyword>
<evidence type="ECO:0000256" key="6">
    <source>
        <dbReference type="HAMAP-Rule" id="MF_01363"/>
    </source>
</evidence>